<name>A0AAD9VKA0_9HYME</name>
<proteinExistence type="predicted"/>
<dbReference type="Proteomes" id="UP001258017">
    <property type="component" value="Unassembled WGS sequence"/>
</dbReference>
<dbReference type="AlphaFoldDB" id="A0AAD9VKA0"/>
<comment type="caution">
    <text evidence="1">The sequence shown here is derived from an EMBL/GenBank/DDBJ whole genome shotgun (WGS) entry which is preliminary data.</text>
</comment>
<evidence type="ECO:0000313" key="2">
    <source>
        <dbReference type="Proteomes" id="UP001258017"/>
    </source>
</evidence>
<feature type="non-terminal residue" evidence="1">
    <location>
        <position position="212"/>
    </location>
</feature>
<organism evidence="1 2">
    <name type="scientific">Odynerus spinipes</name>
    <dbReference type="NCBI Taxonomy" id="1348599"/>
    <lineage>
        <taxon>Eukaryota</taxon>
        <taxon>Metazoa</taxon>
        <taxon>Ecdysozoa</taxon>
        <taxon>Arthropoda</taxon>
        <taxon>Hexapoda</taxon>
        <taxon>Insecta</taxon>
        <taxon>Pterygota</taxon>
        <taxon>Neoptera</taxon>
        <taxon>Endopterygota</taxon>
        <taxon>Hymenoptera</taxon>
        <taxon>Apocrita</taxon>
        <taxon>Aculeata</taxon>
        <taxon>Vespoidea</taxon>
        <taxon>Vespidae</taxon>
        <taxon>Eumeninae</taxon>
        <taxon>Odynerus</taxon>
    </lineage>
</organism>
<protein>
    <submittedName>
        <fullName evidence="1">Uncharacterized protein</fullName>
    </submittedName>
</protein>
<gene>
    <name evidence="1" type="ORF">KPH14_000803</name>
</gene>
<sequence>LLVEENIGQSLVQGNNERASRFVNSIVDALDSTAPRKEFRIPKVWEGKVWYSDEIKEVAASRDRAYRKAIAENTECSWVQYKAERNAVVKIIREKKKEYYEAMIDNNRDDPTNMWKVLKELVKGEPTGVKEINNIDFEILDKRIECSLLLADKFNMYYIHSIQSIVESIENTNKNANRRSIYIIEDKGHLEDFELINVMELEKIIMQLPRKK</sequence>
<reference evidence="1" key="1">
    <citation type="submission" date="2021-08" db="EMBL/GenBank/DDBJ databases">
        <authorList>
            <person name="Misof B."/>
            <person name="Oliver O."/>
            <person name="Podsiadlowski L."/>
            <person name="Donath A."/>
            <person name="Peters R."/>
            <person name="Mayer C."/>
            <person name="Rust J."/>
            <person name="Gunkel S."/>
            <person name="Lesny P."/>
            <person name="Martin S."/>
            <person name="Oeyen J.P."/>
            <person name="Petersen M."/>
            <person name="Panagiotis P."/>
            <person name="Wilbrandt J."/>
            <person name="Tanja T."/>
        </authorList>
    </citation>
    <scope>NUCLEOTIDE SEQUENCE</scope>
    <source>
        <strain evidence="1">GBR_01_08_01A</strain>
        <tissue evidence="1">Thorax + abdomen</tissue>
    </source>
</reference>
<feature type="non-terminal residue" evidence="1">
    <location>
        <position position="1"/>
    </location>
</feature>
<accession>A0AAD9VKA0</accession>
<evidence type="ECO:0000313" key="1">
    <source>
        <dbReference type="EMBL" id="KAK2577728.1"/>
    </source>
</evidence>
<reference evidence="1" key="2">
    <citation type="journal article" date="2023" name="Commun. Biol.">
        <title>Intrasexual cuticular hydrocarbon dimorphism in a wasp sheds light on hydrocarbon biosynthesis genes in Hymenoptera.</title>
        <authorList>
            <person name="Moris V.C."/>
            <person name="Podsiadlowski L."/>
            <person name="Martin S."/>
            <person name="Oeyen J.P."/>
            <person name="Donath A."/>
            <person name="Petersen M."/>
            <person name="Wilbrandt J."/>
            <person name="Misof B."/>
            <person name="Liedtke D."/>
            <person name="Thamm M."/>
            <person name="Scheiner R."/>
            <person name="Schmitt T."/>
            <person name="Niehuis O."/>
        </authorList>
    </citation>
    <scope>NUCLEOTIDE SEQUENCE</scope>
    <source>
        <strain evidence="1">GBR_01_08_01A</strain>
    </source>
</reference>
<keyword evidence="2" id="KW-1185">Reference proteome</keyword>
<dbReference type="EMBL" id="JAIFRP010001854">
    <property type="protein sequence ID" value="KAK2577728.1"/>
    <property type="molecule type" value="Genomic_DNA"/>
</dbReference>